<name>A0A9P0KHT6_ACAOB</name>
<accession>A0A9P0KHT6</accession>
<evidence type="ECO:0000313" key="1">
    <source>
        <dbReference type="EMBL" id="CAH1974246.1"/>
    </source>
</evidence>
<feature type="non-terminal residue" evidence="1">
    <location>
        <position position="1"/>
    </location>
</feature>
<comment type="caution">
    <text evidence="1">The sequence shown here is derived from an EMBL/GenBank/DDBJ whole genome shotgun (WGS) entry which is preliminary data.</text>
</comment>
<dbReference type="EMBL" id="CAKOFQ010006820">
    <property type="protein sequence ID" value="CAH1974246.1"/>
    <property type="molecule type" value="Genomic_DNA"/>
</dbReference>
<sequence>IYPLKLTRTPLNLDFLRTATATYYHHHTTPIIKTALIRFLQFCIPLPTTDDCCTSIAFRTTTNVKLLSLSSCPKHRANSKYARKSCALRQTLDSRAIRASRDTRERLVASS</sequence>
<protein>
    <submittedName>
        <fullName evidence="1">Uncharacterized protein</fullName>
    </submittedName>
</protein>
<evidence type="ECO:0000313" key="2">
    <source>
        <dbReference type="Proteomes" id="UP001152888"/>
    </source>
</evidence>
<organism evidence="1 2">
    <name type="scientific">Acanthoscelides obtectus</name>
    <name type="common">Bean weevil</name>
    <name type="synonym">Bruchus obtectus</name>
    <dbReference type="NCBI Taxonomy" id="200917"/>
    <lineage>
        <taxon>Eukaryota</taxon>
        <taxon>Metazoa</taxon>
        <taxon>Ecdysozoa</taxon>
        <taxon>Arthropoda</taxon>
        <taxon>Hexapoda</taxon>
        <taxon>Insecta</taxon>
        <taxon>Pterygota</taxon>
        <taxon>Neoptera</taxon>
        <taxon>Endopterygota</taxon>
        <taxon>Coleoptera</taxon>
        <taxon>Polyphaga</taxon>
        <taxon>Cucujiformia</taxon>
        <taxon>Chrysomeloidea</taxon>
        <taxon>Chrysomelidae</taxon>
        <taxon>Bruchinae</taxon>
        <taxon>Bruchini</taxon>
        <taxon>Acanthoscelides</taxon>
    </lineage>
</organism>
<proteinExistence type="predicted"/>
<keyword evidence="2" id="KW-1185">Reference proteome</keyword>
<reference evidence="1" key="1">
    <citation type="submission" date="2022-03" db="EMBL/GenBank/DDBJ databases">
        <authorList>
            <person name="Sayadi A."/>
        </authorList>
    </citation>
    <scope>NUCLEOTIDE SEQUENCE</scope>
</reference>
<gene>
    <name evidence="1" type="ORF">ACAOBT_LOCUS10973</name>
</gene>
<dbReference type="AlphaFoldDB" id="A0A9P0KHT6"/>
<dbReference type="Proteomes" id="UP001152888">
    <property type="component" value="Unassembled WGS sequence"/>
</dbReference>